<evidence type="ECO:0000259" key="3">
    <source>
        <dbReference type="PROSITE" id="PS51371"/>
    </source>
</evidence>
<feature type="domain" description="CBS" evidence="3">
    <location>
        <begin position="73"/>
        <end position="128"/>
    </location>
</feature>
<dbReference type="InterPro" id="IPR046342">
    <property type="entry name" value="CBS_dom_sf"/>
</dbReference>
<dbReference type="PANTHER" id="PTHR43080">
    <property type="entry name" value="CBS DOMAIN-CONTAINING PROTEIN CBSX3, MITOCHONDRIAL"/>
    <property type="match status" value="1"/>
</dbReference>
<dbReference type="PROSITE" id="PS51371">
    <property type="entry name" value="CBS"/>
    <property type="match status" value="2"/>
</dbReference>
<accession>A0A1H1CHJ9</accession>
<feature type="domain" description="CBS" evidence="3">
    <location>
        <begin position="8"/>
        <end position="66"/>
    </location>
</feature>
<dbReference type="Gene3D" id="3.10.580.10">
    <property type="entry name" value="CBS-domain"/>
    <property type="match status" value="1"/>
</dbReference>
<protein>
    <submittedName>
        <fullName evidence="4">CBS domain-containing protein</fullName>
    </submittedName>
</protein>
<dbReference type="RefSeq" id="WP_092493060.1">
    <property type="nucleotide sequence ID" value="NZ_FNKD01000002.1"/>
</dbReference>
<name>A0A1H1CHJ9_9BACI</name>
<reference evidence="4 5" key="1">
    <citation type="submission" date="2016-10" db="EMBL/GenBank/DDBJ databases">
        <authorList>
            <person name="de Groot N.N."/>
        </authorList>
    </citation>
    <scope>NUCLEOTIDE SEQUENCE [LARGE SCALE GENOMIC DNA]</scope>
    <source>
        <strain evidence="4 5">CGMCC 1.10449</strain>
    </source>
</reference>
<gene>
    <name evidence="4" type="ORF">SAMN05216231_2254</name>
</gene>
<dbReference type="PANTHER" id="PTHR43080:SF2">
    <property type="entry name" value="CBS DOMAIN-CONTAINING PROTEIN"/>
    <property type="match status" value="1"/>
</dbReference>
<dbReference type="AlphaFoldDB" id="A0A1H1CHJ9"/>
<dbReference type="SUPFAM" id="SSF54631">
    <property type="entry name" value="CBS-domain pair"/>
    <property type="match status" value="1"/>
</dbReference>
<dbReference type="InterPro" id="IPR017158">
    <property type="entry name" value="Tscrpt-reg_CBS-contain_prd"/>
</dbReference>
<dbReference type="Proteomes" id="UP000199444">
    <property type="component" value="Unassembled WGS sequence"/>
</dbReference>
<evidence type="ECO:0000256" key="1">
    <source>
        <dbReference type="ARBA" id="ARBA00023122"/>
    </source>
</evidence>
<dbReference type="EMBL" id="FNKD01000002">
    <property type="protein sequence ID" value="SDQ63608.1"/>
    <property type="molecule type" value="Genomic_DNA"/>
</dbReference>
<organism evidence="4 5">
    <name type="scientific">Virgibacillus salinus</name>
    <dbReference type="NCBI Taxonomy" id="553311"/>
    <lineage>
        <taxon>Bacteria</taxon>
        <taxon>Bacillati</taxon>
        <taxon>Bacillota</taxon>
        <taxon>Bacilli</taxon>
        <taxon>Bacillales</taxon>
        <taxon>Bacillaceae</taxon>
        <taxon>Virgibacillus</taxon>
    </lineage>
</organism>
<evidence type="ECO:0000256" key="2">
    <source>
        <dbReference type="PROSITE-ProRule" id="PRU00703"/>
    </source>
</evidence>
<dbReference type="STRING" id="553311.SAMN05216231_2254"/>
<keyword evidence="5" id="KW-1185">Reference proteome</keyword>
<keyword evidence="1 2" id="KW-0129">CBS domain</keyword>
<proteinExistence type="predicted"/>
<evidence type="ECO:0000313" key="5">
    <source>
        <dbReference type="Proteomes" id="UP000199444"/>
    </source>
</evidence>
<dbReference type="InterPro" id="IPR000644">
    <property type="entry name" value="CBS_dom"/>
</dbReference>
<sequence length="142" mass="15671">MKATKEIMSTDIVVCLKDDTLHDAAMKMKDRNVGVIPVCSADRELLGVITDRDLVLRGYADKKPDTTKVQEVMSDKLHFTSPDTSVEEASRLMAENQIRRLPIVDNGKLVGIVSLGDLSLEDKSNDAAGHALEEISERPELH</sequence>
<evidence type="ECO:0000313" key="4">
    <source>
        <dbReference type="EMBL" id="SDQ63608.1"/>
    </source>
</evidence>
<dbReference type="InterPro" id="IPR051257">
    <property type="entry name" value="Diverse_CBS-Domain"/>
</dbReference>
<dbReference type="Pfam" id="PF00571">
    <property type="entry name" value="CBS"/>
    <property type="match status" value="2"/>
</dbReference>
<dbReference type="SMART" id="SM00116">
    <property type="entry name" value="CBS"/>
    <property type="match status" value="2"/>
</dbReference>
<dbReference type="CDD" id="cd04622">
    <property type="entry name" value="CBS_pair_HRP1_like"/>
    <property type="match status" value="1"/>
</dbReference>
<dbReference type="PIRSF" id="PIRSF037253">
    <property type="entry name" value="HTH_CBS_prd"/>
    <property type="match status" value="1"/>
</dbReference>